<gene>
    <name evidence="5" type="ORF">H8702_10370</name>
</gene>
<dbReference type="EMBL" id="JACRTL010000006">
    <property type="protein sequence ID" value="MBC8611504.1"/>
    <property type="molecule type" value="Genomic_DNA"/>
</dbReference>
<evidence type="ECO:0000259" key="4">
    <source>
        <dbReference type="Pfam" id="PF01420"/>
    </source>
</evidence>
<feature type="domain" description="Type I restriction modification DNA specificity" evidence="4">
    <location>
        <begin position="29"/>
        <end position="185"/>
    </location>
</feature>
<dbReference type="InterPro" id="IPR000055">
    <property type="entry name" value="Restrct_endonuc_typeI_TRD"/>
</dbReference>
<feature type="domain" description="Type I restriction modification DNA specificity" evidence="4">
    <location>
        <begin position="318"/>
        <end position="429"/>
    </location>
</feature>
<reference evidence="5" key="1">
    <citation type="submission" date="2020-08" db="EMBL/GenBank/DDBJ databases">
        <title>Genome public.</title>
        <authorList>
            <person name="Liu C."/>
            <person name="Sun Q."/>
        </authorList>
    </citation>
    <scope>NUCLEOTIDE SEQUENCE</scope>
    <source>
        <strain evidence="5">NSJ-15</strain>
    </source>
</reference>
<evidence type="ECO:0000256" key="2">
    <source>
        <dbReference type="ARBA" id="ARBA00022747"/>
    </source>
</evidence>
<dbReference type="InterPro" id="IPR052021">
    <property type="entry name" value="Type-I_RS_S_subunit"/>
</dbReference>
<dbReference type="Gene3D" id="3.90.220.20">
    <property type="entry name" value="DNA methylase specificity domains"/>
    <property type="match status" value="2"/>
</dbReference>
<keyword evidence="6" id="KW-1185">Reference proteome</keyword>
<dbReference type="SUPFAM" id="SSF116734">
    <property type="entry name" value="DNA methylase specificity domain"/>
    <property type="match status" value="2"/>
</dbReference>
<evidence type="ECO:0000313" key="6">
    <source>
        <dbReference type="Proteomes" id="UP000632659"/>
    </source>
</evidence>
<keyword evidence="5" id="KW-0255">Endonuclease</keyword>
<dbReference type="InterPro" id="IPR044946">
    <property type="entry name" value="Restrct_endonuc_typeI_TRD_sf"/>
</dbReference>
<evidence type="ECO:0000313" key="5">
    <source>
        <dbReference type="EMBL" id="MBC8611504.1"/>
    </source>
</evidence>
<dbReference type="Proteomes" id="UP000632659">
    <property type="component" value="Unassembled WGS sequence"/>
</dbReference>
<comment type="similarity">
    <text evidence="1">Belongs to the type-I restriction system S methylase family.</text>
</comment>
<name>A0A8J6P8V5_9FIRM</name>
<keyword evidence="5" id="KW-0378">Hydrolase</keyword>
<evidence type="ECO:0000256" key="3">
    <source>
        <dbReference type="ARBA" id="ARBA00023125"/>
    </source>
</evidence>
<dbReference type="PANTHER" id="PTHR30408">
    <property type="entry name" value="TYPE-1 RESTRICTION ENZYME ECOKI SPECIFICITY PROTEIN"/>
    <property type="match status" value="1"/>
</dbReference>
<protein>
    <submittedName>
        <fullName evidence="5">Restriction endonuclease subunit S</fullName>
    </submittedName>
</protein>
<keyword evidence="2" id="KW-0680">Restriction system</keyword>
<dbReference type="GO" id="GO:0009307">
    <property type="term" value="P:DNA restriction-modification system"/>
    <property type="evidence" value="ECO:0007669"/>
    <property type="project" value="UniProtKB-KW"/>
</dbReference>
<dbReference type="PANTHER" id="PTHR30408:SF12">
    <property type="entry name" value="TYPE I RESTRICTION ENZYME MJAVIII SPECIFICITY SUBUNIT"/>
    <property type="match status" value="1"/>
</dbReference>
<evidence type="ECO:0000256" key="1">
    <source>
        <dbReference type="ARBA" id="ARBA00010923"/>
    </source>
</evidence>
<sequence length="466" mass="53693">MNRWDPVYLRYLKQTKFTFKFPTQILRKVASSFSGGTPSKEHPEYWNGNIPWASPKAVKEFYLSDTEDYITEKGLCSSSSKLAAPGSVLLVVRSGILQHTIPVSVCSVSMAINQDIKVLIPNDDVLPAFLGYYFIVFNEILLPRIVKHSTTVQSINSFELGKLPIPIPSLSIQKQIIEILDAAYAQKKEKDHQSEELLESINIYLLQSLNVDLVTDAEITLSDRIFYIRAKELLGRRFDPRKYSQKYKKIMRAIDASIYPKKSLREIVLNDVSGDWGLDDTVEDPDLISCLTIRGTEFDNKFNLNLDNNRTKFRKYKKASFNKIELNEKDILIEKSGGSEDQPVGRVAFIEKDMLDNYPLAFSNFIHRIRIDDKKAVPEYVFEYLRLMHNIKITEVMQTQTNGIRNLIMQEYFTQTILLPEPKKQEEIAIHAAQMRKRAFELQMEAEKIVSDAKVKVETMLLEDEQ</sequence>
<comment type="caution">
    <text evidence="5">The sequence shown here is derived from an EMBL/GenBank/DDBJ whole genome shotgun (WGS) entry which is preliminary data.</text>
</comment>
<dbReference type="Pfam" id="PF01420">
    <property type="entry name" value="Methylase_S"/>
    <property type="match status" value="2"/>
</dbReference>
<dbReference type="GO" id="GO:0003677">
    <property type="term" value="F:DNA binding"/>
    <property type="evidence" value="ECO:0007669"/>
    <property type="project" value="UniProtKB-KW"/>
</dbReference>
<organism evidence="5 6">
    <name type="scientific">Massiliimalia timonensis</name>
    <dbReference type="NCBI Taxonomy" id="1987501"/>
    <lineage>
        <taxon>Bacteria</taxon>
        <taxon>Bacillati</taxon>
        <taxon>Bacillota</taxon>
        <taxon>Clostridia</taxon>
        <taxon>Eubacteriales</taxon>
        <taxon>Oscillospiraceae</taxon>
        <taxon>Massiliimalia</taxon>
    </lineage>
</organism>
<proteinExistence type="inferred from homology"/>
<dbReference type="AlphaFoldDB" id="A0A8J6P8V5"/>
<dbReference type="CDD" id="cd17249">
    <property type="entry name" value="RMtype1_S_EcoR124I-TRD2-CR2_like"/>
    <property type="match status" value="1"/>
</dbReference>
<keyword evidence="5" id="KW-0540">Nuclease</keyword>
<keyword evidence="3" id="KW-0238">DNA-binding</keyword>
<dbReference type="GO" id="GO:0004519">
    <property type="term" value="F:endonuclease activity"/>
    <property type="evidence" value="ECO:0007669"/>
    <property type="project" value="UniProtKB-KW"/>
</dbReference>
<dbReference type="RefSeq" id="WP_187536679.1">
    <property type="nucleotide sequence ID" value="NZ_JACRTL010000006.1"/>
</dbReference>
<accession>A0A8J6P8V5</accession>